<protein>
    <submittedName>
        <fullName evidence="1">Uncharacterized protein</fullName>
    </submittedName>
</protein>
<gene>
    <name evidence="1" type="ORF">BB347_09385</name>
</gene>
<name>A0A1P8RE12_9EURY</name>
<dbReference type="EMBL" id="CP019327">
    <property type="protein sequence ID" value="APX96815.1"/>
    <property type="molecule type" value="Genomic_DNA"/>
</dbReference>
<proteinExistence type="predicted"/>
<evidence type="ECO:0000313" key="1">
    <source>
        <dbReference type="EMBL" id="APX96815.1"/>
    </source>
</evidence>
<dbReference type="Proteomes" id="UP000187321">
    <property type="component" value="Chromosome"/>
</dbReference>
<organism evidence="1 2">
    <name type="scientific">Natronorubrum daqingense</name>
    <dbReference type="NCBI Taxonomy" id="588898"/>
    <lineage>
        <taxon>Archaea</taxon>
        <taxon>Methanobacteriati</taxon>
        <taxon>Methanobacteriota</taxon>
        <taxon>Stenosarchaea group</taxon>
        <taxon>Halobacteria</taxon>
        <taxon>Halobacteriales</taxon>
        <taxon>Natrialbaceae</taxon>
        <taxon>Natronorubrum</taxon>
    </lineage>
</organism>
<dbReference type="KEGG" id="hda:BB347_09385"/>
<accession>A0A1P8RE12</accession>
<evidence type="ECO:0000313" key="2">
    <source>
        <dbReference type="Proteomes" id="UP000187321"/>
    </source>
</evidence>
<reference evidence="1 2" key="1">
    <citation type="submission" date="2017-01" db="EMBL/GenBank/DDBJ databases">
        <title>Complete genome sequence of Haloterrigena daqingensis type strain (JX313T).</title>
        <authorList>
            <person name="Shuang W."/>
        </authorList>
    </citation>
    <scope>NUCLEOTIDE SEQUENCE [LARGE SCALE GENOMIC DNA]</scope>
    <source>
        <strain evidence="1 2">JX313</strain>
    </source>
</reference>
<sequence>MNSRERGAALFQYTTFHKQQPYQSSGFEKLTLQQTCFELLLSNQLMVTDDQRMTDNGYRNTSFDDHSSIAERLLRVLENFADEFSRRGVPVHLDQIANDGKYLKGKKVGQEPERFVEQFLVWPSLDIFGFDHWAQPYGYPKWDHSTPDFAIKNFQSNIKCAVIGEVKTPNKFEYAEMDIVEYLKSDLGDPTVAFATDGIKWKVYARPAKDDEHKLIASIDLSETFARLPFRYKERESYDTFQTRQAMGDVDVMEKTAIERQATKIL</sequence>
<dbReference type="AlphaFoldDB" id="A0A1P8RE12"/>